<accession>A0ABN0U1C9</accession>
<dbReference type="Proteomes" id="UP001500416">
    <property type="component" value="Unassembled WGS sequence"/>
</dbReference>
<reference evidence="2 3" key="1">
    <citation type="journal article" date="2019" name="Int. J. Syst. Evol. Microbiol.">
        <title>The Global Catalogue of Microorganisms (GCM) 10K type strain sequencing project: providing services to taxonomists for standard genome sequencing and annotation.</title>
        <authorList>
            <consortium name="The Broad Institute Genomics Platform"/>
            <consortium name="The Broad Institute Genome Sequencing Center for Infectious Disease"/>
            <person name="Wu L."/>
            <person name="Ma J."/>
        </authorList>
    </citation>
    <scope>NUCLEOTIDE SEQUENCE [LARGE SCALE GENOMIC DNA]</scope>
    <source>
        <strain evidence="2 3">JCM 3380</strain>
    </source>
</reference>
<proteinExistence type="predicted"/>
<comment type="caution">
    <text evidence="2">The sequence shown here is derived from an EMBL/GenBank/DDBJ whole genome shotgun (WGS) entry which is preliminary data.</text>
</comment>
<evidence type="ECO:0000256" key="1">
    <source>
        <dbReference type="SAM" id="MobiDB-lite"/>
    </source>
</evidence>
<evidence type="ECO:0008006" key="4">
    <source>
        <dbReference type="Google" id="ProtNLM"/>
    </source>
</evidence>
<gene>
    <name evidence="2" type="ORF">GCM10010492_38050</name>
</gene>
<keyword evidence="3" id="KW-1185">Reference proteome</keyword>
<name>A0ABN0U1C9_9PSEU</name>
<dbReference type="PROSITE" id="PS50231">
    <property type="entry name" value="RICIN_B_LECTIN"/>
    <property type="match status" value="1"/>
</dbReference>
<dbReference type="InterPro" id="IPR035992">
    <property type="entry name" value="Ricin_B-like_lectins"/>
</dbReference>
<dbReference type="Gene3D" id="2.80.10.50">
    <property type="match status" value="1"/>
</dbReference>
<feature type="region of interest" description="Disordered" evidence="1">
    <location>
        <begin position="1"/>
        <end position="21"/>
    </location>
</feature>
<protein>
    <recommendedName>
        <fullName evidence="4">Ricin B lectin domain-containing protein</fullName>
    </recommendedName>
</protein>
<dbReference type="EMBL" id="BAAABU010000007">
    <property type="protein sequence ID" value="GAA0235486.1"/>
    <property type="molecule type" value="Genomic_DNA"/>
</dbReference>
<sequence length="196" mass="21331">MPGAAPGGRTRTSGVTERGEKKMKDIRPIVAVVATVFLLAAPGVPAWASDRGANVYLLNKKTGDCITLSGDGGPATLFPAACGEEHDRRQGWNLVEQGTGSGVKKIKVQSTYRQHLCIGYQGQRVQLTSCLGGEDVLWWPSWCYDSKAKLYCVVPATSLPVEGKEHGNLVERDRRYQAVTDPADGTGERVFHYLKR</sequence>
<organism evidence="2 3">
    <name type="scientific">Saccharothrix mutabilis subsp. mutabilis</name>
    <dbReference type="NCBI Taxonomy" id="66855"/>
    <lineage>
        <taxon>Bacteria</taxon>
        <taxon>Bacillati</taxon>
        <taxon>Actinomycetota</taxon>
        <taxon>Actinomycetes</taxon>
        <taxon>Pseudonocardiales</taxon>
        <taxon>Pseudonocardiaceae</taxon>
        <taxon>Saccharothrix</taxon>
    </lineage>
</organism>
<evidence type="ECO:0000313" key="3">
    <source>
        <dbReference type="Proteomes" id="UP001500416"/>
    </source>
</evidence>
<evidence type="ECO:0000313" key="2">
    <source>
        <dbReference type="EMBL" id="GAA0235486.1"/>
    </source>
</evidence>
<dbReference type="SUPFAM" id="SSF50370">
    <property type="entry name" value="Ricin B-like lectins"/>
    <property type="match status" value="1"/>
</dbReference>